<protein>
    <submittedName>
        <fullName evidence="3">Uncharacterized protein</fullName>
    </submittedName>
</protein>
<feature type="chain" id="PRO_5041248840" evidence="2">
    <location>
        <begin position="32"/>
        <end position="525"/>
    </location>
</feature>
<dbReference type="AlphaFoldDB" id="A0AA38NY71"/>
<dbReference type="EMBL" id="MU806842">
    <property type="protein sequence ID" value="KAJ3832834.1"/>
    <property type="molecule type" value="Genomic_DNA"/>
</dbReference>
<sequence length="525" mass="57883">MHAALTKFRVGVVAQVLVLLILVPLLPFCYASPIPSGIAQGAPGASSSASGSSPPNGPPPPYQQHADTVNRPPFRVPPAIVRTGASANSQSASRGPAPPPYTVNPSAPNRIQPATVVSPAPRPNEPAPNERTSGLLLLHHIAYPDYPPNSIFHKLETTPLCPSPALAKEMKQCEKLLKVWANVNDLFITALQQFSMEKAATPEFRQRFGEGRVKTKFLGPKKWYPSFDYKPGDVAQARVTILLTNSHGHLLREEKCHKLEVHWKVGHRSPPSTNSSHSLQIRHNEDRMCIICGDLRSWKKRKEYVVRTPLFTHTDIYAQGLLNDWPKQEYDFDQILKPNKGSCIETVPTGTTDIYDRHWENISLFRTPSLITNQASYLSIDGIRSSAASVAVDISQTASWTEHTAHSTTDLSFFSVSDCFQETKNIPHTQGAGMLRRALHDKIRVQVAEALFARVSIKMLRPGIFSRIFPTTPFLALPPSSVTDSTPLPSRSNLFISITLMSRTPPGTRNPTPTLTPISTPPSHP</sequence>
<proteinExistence type="predicted"/>
<evidence type="ECO:0000256" key="2">
    <source>
        <dbReference type="SAM" id="SignalP"/>
    </source>
</evidence>
<evidence type="ECO:0000256" key="1">
    <source>
        <dbReference type="SAM" id="MobiDB-lite"/>
    </source>
</evidence>
<feature type="region of interest" description="Disordered" evidence="1">
    <location>
        <begin position="40"/>
        <end position="131"/>
    </location>
</feature>
<evidence type="ECO:0000313" key="4">
    <source>
        <dbReference type="Proteomes" id="UP001163846"/>
    </source>
</evidence>
<feature type="compositionally biased region" description="Low complexity" evidence="1">
    <location>
        <begin position="504"/>
        <end position="518"/>
    </location>
</feature>
<name>A0AA38NY71_9AGAR</name>
<reference evidence="3" key="1">
    <citation type="submission" date="2022-08" db="EMBL/GenBank/DDBJ databases">
        <authorList>
            <consortium name="DOE Joint Genome Institute"/>
            <person name="Min B."/>
            <person name="Riley R."/>
            <person name="Sierra-Patev S."/>
            <person name="Naranjo-Ortiz M."/>
            <person name="Looney B."/>
            <person name="Konkel Z."/>
            <person name="Slot J.C."/>
            <person name="Sakamoto Y."/>
            <person name="Steenwyk J.L."/>
            <person name="Rokas A."/>
            <person name="Carro J."/>
            <person name="Camarero S."/>
            <person name="Ferreira P."/>
            <person name="Molpeceres G."/>
            <person name="Ruiz-Duenas F.J."/>
            <person name="Serrano A."/>
            <person name="Henrissat B."/>
            <person name="Drula E."/>
            <person name="Hughes K.W."/>
            <person name="Mata J.L."/>
            <person name="Ishikawa N.K."/>
            <person name="Vargas-Isla R."/>
            <person name="Ushijima S."/>
            <person name="Smith C.A."/>
            <person name="Ahrendt S."/>
            <person name="Andreopoulos W."/>
            <person name="He G."/>
            <person name="Labutti K."/>
            <person name="Lipzen A."/>
            <person name="Ng V."/>
            <person name="Sandor L."/>
            <person name="Barry K."/>
            <person name="Martinez A.T."/>
            <person name="Xiao Y."/>
            <person name="Gibbons J.G."/>
            <person name="Terashima K."/>
            <person name="Hibbett D.S."/>
            <person name="Grigoriev I.V."/>
        </authorList>
    </citation>
    <scope>NUCLEOTIDE SEQUENCE</scope>
    <source>
        <strain evidence="3">TFB9207</strain>
    </source>
</reference>
<keyword evidence="2" id="KW-0732">Signal</keyword>
<feature type="signal peptide" evidence="2">
    <location>
        <begin position="1"/>
        <end position="31"/>
    </location>
</feature>
<dbReference type="Proteomes" id="UP001163846">
    <property type="component" value="Unassembled WGS sequence"/>
</dbReference>
<comment type="caution">
    <text evidence="3">The sequence shown here is derived from an EMBL/GenBank/DDBJ whole genome shotgun (WGS) entry which is preliminary data.</text>
</comment>
<feature type="compositionally biased region" description="Low complexity" evidence="1">
    <location>
        <begin position="40"/>
        <end position="54"/>
    </location>
</feature>
<evidence type="ECO:0000313" key="3">
    <source>
        <dbReference type="EMBL" id="KAJ3832834.1"/>
    </source>
</evidence>
<accession>A0AA38NY71</accession>
<gene>
    <name evidence="3" type="ORF">F5878DRAFT_666212</name>
</gene>
<keyword evidence="4" id="KW-1185">Reference proteome</keyword>
<organism evidence="3 4">
    <name type="scientific">Lentinula raphanica</name>
    <dbReference type="NCBI Taxonomy" id="153919"/>
    <lineage>
        <taxon>Eukaryota</taxon>
        <taxon>Fungi</taxon>
        <taxon>Dikarya</taxon>
        <taxon>Basidiomycota</taxon>
        <taxon>Agaricomycotina</taxon>
        <taxon>Agaricomycetes</taxon>
        <taxon>Agaricomycetidae</taxon>
        <taxon>Agaricales</taxon>
        <taxon>Marasmiineae</taxon>
        <taxon>Omphalotaceae</taxon>
        <taxon>Lentinula</taxon>
    </lineage>
</organism>
<feature type="region of interest" description="Disordered" evidence="1">
    <location>
        <begin position="501"/>
        <end position="525"/>
    </location>
</feature>